<dbReference type="KEGG" id="dae:Dtox_0116"/>
<protein>
    <recommendedName>
        <fullName evidence="3">DUF169 domain-containing protein</fullName>
    </recommendedName>
</protein>
<name>C8W2S3_DESAS</name>
<reference evidence="1 2" key="1">
    <citation type="journal article" date="2009" name="Stand. Genomic Sci.">
        <title>Complete genome sequence of Desulfotomaculum acetoxidans type strain (5575).</title>
        <authorList>
            <person name="Spring S."/>
            <person name="Lapidus A."/>
            <person name="Schroder M."/>
            <person name="Gleim D."/>
            <person name="Sims D."/>
            <person name="Meincke L."/>
            <person name="Glavina Del Rio T."/>
            <person name="Tice H."/>
            <person name="Copeland A."/>
            <person name="Cheng J.F."/>
            <person name="Lucas S."/>
            <person name="Chen F."/>
            <person name="Nolan M."/>
            <person name="Bruce D."/>
            <person name="Goodwin L."/>
            <person name="Pitluck S."/>
            <person name="Ivanova N."/>
            <person name="Mavromatis K."/>
            <person name="Mikhailova N."/>
            <person name="Pati A."/>
            <person name="Chen A."/>
            <person name="Palaniappan K."/>
            <person name="Land M."/>
            <person name="Hauser L."/>
            <person name="Chang Y.J."/>
            <person name="Jeffries C.D."/>
            <person name="Chain P."/>
            <person name="Saunders E."/>
            <person name="Brettin T."/>
            <person name="Detter J.C."/>
            <person name="Goker M."/>
            <person name="Bristow J."/>
            <person name="Eisen J.A."/>
            <person name="Markowitz V."/>
            <person name="Hugenholtz P."/>
            <person name="Kyrpides N.C."/>
            <person name="Klenk H.P."/>
            <person name="Han C."/>
        </authorList>
    </citation>
    <scope>NUCLEOTIDE SEQUENCE [LARGE SCALE GENOMIC DNA]</scope>
    <source>
        <strain evidence="2">ATCC 49208 / DSM 771 / VKM B-1644</strain>
    </source>
</reference>
<proteinExistence type="predicted"/>
<dbReference type="STRING" id="485916.Dtox_0116"/>
<gene>
    <name evidence="1" type="ordered locus">Dtox_0116</name>
</gene>
<dbReference type="InterPro" id="IPR003748">
    <property type="entry name" value="DUF169"/>
</dbReference>
<dbReference type="AlphaFoldDB" id="C8W2S3"/>
<accession>C8W2S3</accession>
<keyword evidence="2" id="KW-1185">Reference proteome</keyword>
<evidence type="ECO:0008006" key="3">
    <source>
        <dbReference type="Google" id="ProtNLM"/>
    </source>
</evidence>
<evidence type="ECO:0000313" key="2">
    <source>
        <dbReference type="Proteomes" id="UP000002217"/>
    </source>
</evidence>
<dbReference type="EMBL" id="CP001720">
    <property type="protein sequence ID" value="ACV61079.1"/>
    <property type="molecule type" value="Genomic_DNA"/>
</dbReference>
<dbReference type="Pfam" id="PF02596">
    <property type="entry name" value="DUF169"/>
    <property type="match status" value="1"/>
</dbReference>
<dbReference type="RefSeq" id="WP_012813531.1">
    <property type="nucleotide sequence ID" value="NC_013216.1"/>
</dbReference>
<dbReference type="Proteomes" id="UP000002217">
    <property type="component" value="Chromosome"/>
</dbReference>
<sequence>MKSKIAEAIGLKTKPVAILLSNAKPEDAMQFKEGRWGCVAAMFTAAAMKGKSAVFDRKTYGCPGGGVGLGFGNLYLDFPGGFDYFLSIGNPEFCNTELGKNIVRIMQSLKDGEAYKKTPELVKSFVDWLPITEVPAEYVIFKPLSEVKEDETPEVVTFLVTADQLSAMVVLANYDRKGSENVMIPFAAGCHNFFLVPYNEGKSDLPRAVVGMTDISVRKHMPKDMLSFAMPYKRFLEMEDNVEGSFLQRHCWLEVLPRNNSGDEK</sequence>
<dbReference type="eggNOG" id="COG2043">
    <property type="taxonomic scope" value="Bacteria"/>
</dbReference>
<organism evidence="1 2">
    <name type="scientific">Desulfofarcimen acetoxidans (strain ATCC 49208 / DSM 771 / KCTC 5769 / VKM B-1644 / 5575)</name>
    <name type="common">Desulfotomaculum acetoxidans</name>
    <dbReference type="NCBI Taxonomy" id="485916"/>
    <lineage>
        <taxon>Bacteria</taxon>
        <taxon>Bacillati</taxon>
        <taxon>Bacillota</taxon>
        <taxon>Clostridia</taxon>
        <taxon>Eubacteriales</taxon>
        <taxon>Peptococcaceae</taxon>
        <taxon>Desulfofarcimen</taxon>
    </lineage>
</organism>
<dbReference type="HOGENOM" id="CLU_086296_0_0_9"/>
<dbReference type="OrthoDB" id="9779322at2"/>
<evidence type="ECO:0000313" key="1">
    <source>
        <dbReference type="EMBL" id="ACV61079.1"/>
    </source>
</evidence>